<comment type="caution">
    <text evidence="2">The sequence shown here is derived from an EMBL/GenBank/DDBJ whole genome shotgun (WGS) entry which is preliminary data.</text>
</comment>
<evidence type="ECO:0000313" key="2">
    <source>
        <dbReference type="EMBL" id="GFE53511.1"/>
    </source>
</evidence>
<dbReference type="EMBL" id="BLIY01000006">
    <property type="protein sequence ID" value="GFE53511.1"/>
    <property type="molecule type" value="Genomic_DNA"/>
</dbReference>
<evidence type="ECO:0000313" key="3">
    <source>
        <dbReference type="Proteomes" id="UP001057455"/>
    </source>
</evidence>
<protein>
    <submittedName>
        <fullName evidence="2">Iron-sulfur cluster-binding</fullName>
    </submittedName>
</protein>
<dbReference type="AlphaFoldDB" id="A0A9W5T9Z8"/>
<feature type="region of interest" description="Disordered" evidence="1">
    <location>
        <begin position="69"/>
        <end position="88"/>
    </location>
</feature>
<organism evidence="2 3">
    <name type="scientific">Babesia ovis</name>
    <dbReference type="NCBI Taxonomy" id="5869"/>
    <lineage>
        <taxon>Eukaryota</taxon>
        <taxon>Sar</taxon>
        <taxon>Alveolata</taxon>
        <taxon>Apicomplexa</taxon>
        <taxon>Aconoidasida</taxon>
        <taxon>Piroplasmida</taxon>
        <taxon>Babesiidae</taxon>
        <taxon>Babesia</taxon>
    </lineage>
</organism>
<evidence type="ECO:0000256" key="1">
    <source>
        <dbReference type="SAM" id="MobiDB-lite"/>
    </source>
</evidence>
<feature type="region of interest" description="Disordered" evidence="1">
    <location>
        <begin position="133"/>
        <end position="158"/>
    </location>
</feature>
<sequence>MANRLNDDIDLVRSLSLCELVDQFGRCKTSGLEHKCPSVCDSIDTKKSVEDFDTYSDLEAELYCDVAASASPAEEEAEEPQPSSDICDESLDASSRIAALEAEVRLLRSQNSQLIVNACAMYNTLMQHIEKMGQSSRANDSTSAKTKSGASVSRGCKG</sequence>
<keyword evidence="3" id="KW-1185">Reference proteome</keyword>
<name>A0A9W5T9Z8_BABOV</name>
<feature type="compositionally biased region" description="Polar residues" evidence="1">
    <location>
        <begin position="133"/>
        <end position="151"/>
    </location>
</feature>
<proteinExistence type="predicted"/>
<dbReference type="OrthoDB" id="10329898at2759"/>
<gene>
    <name evidence="2" type="ORF">BaOVIS_009150</name>
</gene>
<reference evidence="2" key="1">
    <citation type="submission" date="2019-12" db="EMBL/GenBank/DDBJ databases">
        <title>Genome sequence of Babesia ovis.</title>
        <authorList>
            <person name="Yamagishi J."/>
            <person name="Sevinc F."/>
            <person name="Xuan X."/>
        </authorList>
    </citation>
    <scope>NUCLEOTIDE SEQUENCE</scope>
    <source>
        <strain evidence="2">Selcuk</strain>
    </source>
</reference>
<accession>A0A9W5T9Z8</accession>
<dbReference type="Proteomes" id="UP001057455">
    <property type="component" value="Unassembled WGS sequence"/>
</dbReference>